<dbReference type="PATRIC" id="fig|45074.5.peg.3133"/>
<dbReference type="GO" id="GO:0003677">
    <property type="term" value="F:DNA binding"/>
    <property type="evidence" value="ECO:0007669"/>
    <property type="project" value="InterPro"/>
</dbReference>
<keyword evidence="3" id="KW-1185">Reference proteome</keyword>
<evidence type="ECO:0000259" key="1">
    <source>
        <dbReference type="PROSITE" id="PS50043"/>
    </source>
</evidence>
<protein>
    <submittedName>
        <fullName evidence="2">LuxR family transcriptional regulator</fullName>
    </submittedName>
</protein>
<dbReference type="Pfam" id="PF00196">
    <property type="entry name" value="GerE"/>
    <property type="match status" value="1"/>
</dbReference>
<proteinExistence type="predicted"/>
<reference evidence="2 3" key="1">
    <citation type="submission" date="2015-11" db="EMBL/GenBank/DDBJ databases">
        <title>Genomic analysis of 38 Legionella species identifies large and diverse effector repertoires.</title>
        <authorList>
            <person name="Burstein D."/>
            <person name="Amaro F."/>
            <person name="Zusman T."/>
            <person name="Lifshitz Z."/>
            <person name="Cohen O."/>
            <person name="Gilbert J.A."/>
            <person name="Pupko T."/>
            <person name="Shuman H.A."/>
            <person name="Segal G."/>
        </authorList>
    </citation>
    <scope>NUCLEOTIDE SEQUENCE [LARGE SCALE GENOMIC DNA]</scope>
    <source>
        <strain evidence="2 3">SC-63-C7</strain>
    </source>
</reference>
<sequence>MYLESLPLQAYQTLNFAIFVKNTNGSYIWANHFFINKSAGFAALSEIYNKQDHHFSWHHYADALKANDNILFESGEDLSAHERILRHDGSIVDIVSRKSPLFDEDHNLIGLIGFSMELPKSTIEKILTPREHTVISLLAEGCTDKQTAKTLDISPRTVEAH</sequence>
<accession>A0A0W0YIN8</accession>
<dbReference type="InterPro" id="IPR000792">
    <property type="entry name" value="Tscrpt_reg_LuxR_C"/>
</dbReference>
<name>A0A0W0YIN8_9GAMM</name>
<organism evidence="2 3">
    <name type="scientific">Legionella santicrucis</name>
    <dbReference type="NCBI Taxonomy" id="45074"/>
    <lineage>
        <taxon>Bacteria</taxon>
        <taxon>Pseudomonadati</taxon>
        <taxon>Pseudomonadota</taxon>
        <taxon>Gammaproteobacteria</taxon>
        <taxon>Legionellales</taxon>
        <taxon>Legionellaceae</taxon>
        <taxon>Legionella</taxon>
    </lineage>
</organism>
<dbReference type="InterPro" id="IPR016032">
    <property type="entry name" value="Sig_transdc_resp-reg_C-effctor"/>
</dbReference>
<dbReference type="SUPFAM" id="SSF55785">
    <property type="entry name" value="PYP-like sensor domain (PAS domain)"/>
    <property type="match status" value="1"/>
</dbReference>
<dbReference type="InterPro" id="IPR035965">
    <property type="entry name" value="PAS-like_dom_sf"/>
</dbReference>
<dbReference type="SMART" id="SM00421">
    <property type="entry name" value="HTH_LUXR"/>
    <property type="match status" value="1"/>
</dbReference>
<dbReference type="GO" id="GO:0006355">
    <property type="term" value="P:regulation of DNA-templated transcription"/>
    <property type="evidence" value="ECO:0007669"/>
    <property type="project" value="InterPro"/>
</dbReference>
<comment type="caution">
    <text evidence="2">The sequence shown here is derived from an EMBL/GenBank/DDBJ whole genome shotgun (WGS) entry which is preliminary data.</text>
</comment>
<dbReference type="InterPro" id="IPR036388">
    <property type="entry name" value="WH-like_DNA-bd_sf"/>
</dbReference>
<dbReference type="Gene3D" id="1.10.10.10">
    <property type="entry name" value="Winged helix-like DNA-binding domain superfamily/Winged helix DNA-binding domain"/>
    <property type="match status" value="1"/>
</dbReference>
<dbReference type="Proteomes" id="UP000054703">
    <property type="component" value="Unassembled WGS sequence"/>
</dbReference>
<dbReference type="STRING" id="45074.Lsan_2917"/>
<dbReference type="PROSITE" id="PS50043">
    <property type="entry name" value="HTH_LUXR_2"/>
    <property type="match status" value="1"/>
</dbReference>
<dbReference type="SUPFAM" id="SSF46894">
    <property type="entry name" value="C-terminal effector domain of the bipartite response regulators"/>
    <property type="match status" value="1"/>
</dbReference>
<dbReference type="CDD" id="cd06170">
    <property type="entry name" value="LuxR_C_like"/>
    <property type="match status" value="1"/>
</dbReference>
<evidence type="ECO:0000313" key="3">
    <source>
        <dbReference type="Proteomes" id="UP000054703"/>
    </source>
</evidence>
<feature type="domain" description="HTH luxR-type" evidence="1">
    <location>
        <begin position="120"/>
        <end position="161"/>
    </location>
</feature>
<dbReference type="AlphaFoldDB" id="A0A0W0YIN8"/>
<dbReference type="Pfam" id="PF08448">
    <property type="entry name" value="PAS_4"/>
    <property type="match status" value="1"/>
</dbReference>
<dbReference type="Gene3D" id="3.30.450.20">
    <property type="entry name" value="PAS domain"/>
    <property type="match status" value="1"/>
</dbReference>
<evidence type="ECO:0000313" key="2">
    <source>
        <dbReference type="EMBL" id="KTD56757.1"/>
    </source>
</evidence>
<dbReference type="InterPro" id="IPR013656">
    <property type="entry name" value="PAS_4"/>
</dbReference>
<dbReference type="PRINTS" id="PR00038">
    <property type="entry name" value="HTHLUXR"/>
</dbReference>
<dbReference type="EMBL" id="LNYU01000081">
    <property type="protein sequence ID" value="KTD56757.1"/>
    <property type="molecule type" value="Genomic_DNA"/>
</dbReference>
<dbReference type="RefSeq" id="WP_058514879.1">
    <property type="nucleotide sequence ID" value="NZ_CAAAIH010000044.1"/>
</dbReference>
<gene>
    <name evidence="2" type="ORF">Lsan_2917</name>
</gene>